<reference evidence="1 2" key="1">
    <citation type="submission" date="2014-08" db="EMBL/GenBank/DDBJ databases">
        <title>Complete genome of a marine bacteria Jeotgalibacillus malaysiensis.</title>
        <authorList>
            <person name="Yaakop A.S."/>
            <person name="Chan K.-G."/>
            <person name="Goh K.M."/>
        </authorList>
    </citation>
    <scope>NUCLEOTIDE SEQUENCE [LARGE SCALE GENOMIC DNA]</scope>
    <source>
        <strain evidence="1 2">D5</strain>
    </source>
</reference>
<evidence type="ECO:0000313" key="1">
    <source>
        <dbReference type="EMBL" id="AJD90074.1"/>
    </source>
</evidence>
<proteinExistence type="predicted"/>
<evidence type="ECO:0000313" key="2">
    <source>
        <dbReference type="Proteomes" id="UP000031449"/>
    </source>
</evidence>
<protein>
    <submittedName>
        <fullName evidence="1">Uncharacterized protein</fullName>
    </submittedName>
</protein>
<dbReference type="EMBL" id="CP009416">
    <property type="protein sequence ID" value="AJD90074.1"/>
    <property type="molecule type" value="Genomic_DNA"/>
</dbReference>
<dbReference type="KEGG" id="jeo:JMA_07570"/>
<accession>A0A0B5APR6</accession>
<sequence>MEKDLTVSKTDSQITFTERAADQINQRLFYIPIQGTCGGT</sequence>
<dbReference type="Proteomes" id="UP000031449">
    <property type="component" value="Chromosome"/>
</dbReference>
<dbReference type="HOGENOM" id="CLU_3290925_0_0_9"/>
<dbReference type="BioCyc" id="JESP1508404:G14D9-9974-MONOMER"/>
<organism evidence="1 2">
    <name type="scientific">Jeotgalibacillus malaysiensis</name>
    <dbReference type="NCBI Taxonomy" id="1508404"/>
    <lineage>
        <taxon>Bacteria</taxon>
        <taxon>Bacillati</taxon>
        <taxon>Bacillota</taxon>
        <taxon>Bacilli</taxon>
        <taxon>Bacillales</taxon>
        <taxon>Caryophanaceae</taxon>
        <taxon>Jeotgalibacillus</taxon>
    </lineage>
</organism>
<dbReference type="AlphaFoldDB" id="A0A0B5APR6"/>
<gene>
    <name evidence="1" type="ORF">JMA_07570</name>
</gene>
<keyword evidence="2" id="KW-1185">Reference proteome</keyword>
<name>A0A0B5APR6_9BACL</name>